<evidence type="ECO:0000256" key="3">
    <source>
        <dbReference type="ARBA" id="ARBA00008290"/>
    </source>
</evidence>
<evidence type="ECO:0000256" key="9">
    <source>
        <dbReference type="ARBA" id="ARBA00022833"/>
    </source>
</evidence>
<sequence>MQGRAVAQGFLDFVNASVTPFHAVHSSKIILTNAGFQELMEHKPWKLEKGGKYYFTRNHSSIFAFVIGNEFSPETGAFRIIGTHTDSPCPKLAPASKVASSGFIKLNVMLYGGGLWNSWFDRDLTVAGRVVISKGERIETRLVHIKRPILAMPELAIHLTTNRDGFEYNKESHLKPLLCSLLVSNKSHPENTNKHSEGLLHLISQELGCGVEEISDLELCVVDTQPSALTGLYEEFINSPRIDNLASTYCALQALAETDNEGKDIKFWAGFDNEEVGSVSIMGADSVITTNSLNRILTTLCPDMTGDFKEVVFRKSFALSADMAHALHPNYSEKHHPQHAPVMHGGVVLKMNANQRYATDFVGCTLVRAIALRHSIPLQEFIVKNDSPCGSTIGTMLAANTGIRVVDVGAPQFSMHSCREMMGTDDAYYYYSFMKAFFDDPHPVFDEAALH</sequence>
<dbReference type="FunFam" id="2.30.250.10:FF:000001">
    <property type="entry name" value="Aspartyl aminopeptidase 1"/>
    <property type="match status" value="1"/>
</dbReference>
<organism evidence="12 13">
    <name type="scientific">Stentor coeruleus</name>
    <dbReference type="NCBI Taxonomy" id="5963"/>
    <lineage>
        <taxon>Eukaryota</taxon>
        <taxon>Sar</taxon>
        <taxon>Alveolata</taxon>
        <taxon>Ciliophora</taxon>
        <taxon>Postciliodesmatophora</taxon>
        <taxon>Heterotrichea</taxon>
        <taxon>Heterotrichida</taxon>
        <taxon>Stentoridae</taxon>
        <taxon>Stentor</taxon>
    </lineage>
</organism>
<dbReference type="AlphaFoldDB" id="A0A1R2CH55"/>
<dbReference type="InterPro" id="IPR023358">
    <property type="entry name" value="Peptidase_M18_dom2"/>
</dbReference>
<dbReference type="OrthoDB" id="9880441at2759"/>
<keyword evidence="8 11" id="KW-0378">Hydrolase</keyword>
<dbReference type="SUPFAM" id="SSF101821">
    <property type="entry name" value="Aminopeptidase/glucanase lid domain"/>
    <property type="match status" value="1"/>
</dbReference>
<dbReference type="GO" id="GO:0004177">
    <property type="term" value="F:aminopeptidase activity"/>
    <property type="evidence" value="ECO:0007669"/>
    <property type="project" value="UniProtKB-KW"/>
</dbReference>
<dbReference type="GO" id="GO:0005737">
    <property type="term" value="C:cytoplasm"/>
    <property type="evidence" value="ECO:0007669"/>
    <property type="project" value="UniProtKB-ARBA"/>
</dbReference>
<proteinExistence type="inferred from homology"/>
<dbReference type="EMBL" id="MPUH01000153">
    <property type="protein sequence ID" value="OMJ88337.1"/>
    <property type="molecule type" value="Genomic_DNA"/>
</dbReference>
<keyword evidence="13" id="KW-1185">Reference proteome</keyword>
<dbReference type="SUPFAM" id="SSF53187">
    <property type="entry name" value="Zn-dependent exopeptidases"/>
    <property type="match status" value="1"/>
</dbReference>
<dbReference type="GO" id="GO:0008270">
    <property type="term" value="F:zinc ion binding"/>
    <property type="evidence" value="ECO:0007669"/>
    <property type="project" value="InterPro"/>
</dbReference>
<name>A0A1R2CH55_9CILI</name>
<dbReference type="GO" id="GO:0006508">
    <property type="term" value="P:proteolysis"/>
    <property type="evidence" value="ECO:0007669"/>
    <property type="project" value="UniProtKB-KW"/>
</dbReference>
<dbReference type="EC" id="3.4.11.21" evidence="4"/>
<dbReference type="Proteomes" id="UP000187209">
    <property type="component" value="Unassembled WGS sequence"/>
</dbReference>
<accession>A0A1R2CH55</accession>
<dbReference type="PRINTS" id="PR00932">
    <property type="entry name" value="AMINO1PTASE"/>
</dbReference>
<dbReference type="PANTHER" id="PTHR28570:SF3">
    <property type="entry name" value="ASPARTYL AMINOPEPTIDASE"/>
    <property type="match status" value="1"/>
</dbReference>
<dbReference type="Pfam" id="PF02127">
    <property type="entry name" value="Peptidase_M18"/>
    <property type="match status" value="1"/>
</dbReference>
<keyword evidence="6 11" id="KW-0645">Protease</keyword>
<evidence type="ECO:0000256" key="8">
    <source>
        <dbReference type="ARBA" id="ARBA00022801"/>
    </source>
</evidence>
<gene>
    <name evidence="12" type="ORF">SteCoe_9751</name>
</gene>
<dbReference type="GO" id="GO:0008237">
    <property type="term" value="F:metallopeptidase activity"/>
    <property type="evidence" value="ECO:0007669"/>
    <property type="project" value="UniProtKB-KW"/>
</dbReference>
<dbReference type="PANTHER" id="PTHR28570">
    <property type="entry name" value="ASPARTYL AMINOPEPTIDASE"/>
    <property type="match status" value="1"/>
</dbReference>
<comment type="similarity">
    <text evidence="3 11">Belongs to the peptidase M18 family.</text>
</comment>
<comment type="cofactor">
    <cofactor evidence="2">
        <name>Zn(2+)</name>
        <dbReference type="ChEBI" id="CHEBI:29105"/>
    </cofactor>
</comment>
<evidence type="ECO:0000256" key="7">
    <source>
        <dbReference type="ARBA" id="ARBA00022723"/>
    </source>
</evidence>
<evidence type="ECO:0000256" key="1">
    <source>
        <dbReference type="ARBA" id="ARBA00001335"/>
    </source>
</evidence>
<dbReference type="Gene3D" id="2.30.250.10">
    <property type="entry name" value="Aminopeptidase i, Domain 2"/>
    <property type="match status" value="1"/>
</dbReference>
<evidence type="ECO:0000256" key="10">
    <source>
        <dbReference type="ARBA" id="ARBA00023049"/>
    </source>
</evidence>
<reference evidence="12 13" key="1">
    <citation type="submission" date="2016-11" db="EMBL/GenBank/DDBJ databases">
        <title>The macronuclear genome of Stentor coeruleus: a giant cell with tiny introns.</title>
        <authorList>
            <person name="Slabodnick M."/>
            <person name="Ruby J.G."/>
            <person name="Reiff S.B."/>
            <person name="Swart E.C."/>
            <person name="Gosai S."/>
            <person name="Prabakaran S."/>
            <person name="Witkowska E."/>
            <person name="Larue G.E."/>
            <person name="Fisher S."/>
            <person name="Freeman R.M."/>
            <person name="Gunawardena J."/>
            <person name="Chu W."/>
            <person name="Stover N.A."/>
            <person name="Gregory B.D."/>
            <person name="Nowacki M."/>
            <person name="Derisi J."/>
            <person name="Roy S.W."/>
            <person name="Marshall W.F."/>
            <person name="Sood P."/>
        </authorList>
    </citation>
    <scope>NUCLEOTIDE SEQUENCE [LARGE SCALE GENOMIC DNA]</scope>
    <source>
        <strain evidence="12">WM001</strain>
    </source>
</reference>
<evidence type="ECO:0000256" key="11">
    <source>
        <dbReference type="RuleBase" id="RU004386"/>
    </source>
</evidence>
<evidence type="ECO:0000313" key="13">
    <source>
        <dbReference type="Proteomes" id="UP000187209"/>
    </source>
</evidence>
<keyword evidence="7 11" id="KW-0479">Metal-binding</keyword>
<keyword evidence="10 11" id="KW-0482">Metalloprotease</keyword>
<evidence type="ECO:0000256" key="6">
    <source>
        <dbReference type="ARBA" id="ARBA00022670"/>
    </source>
</evidence>
<dbReference type="NCBIfam" id="NF002759">
    <property type="entry name" value="PRK02813.1"/>
    <property type="match status" value="1"/>
</dbReference>
<comment type="caution">
    <text evidence="12">The sequence shown here is derived from an EMBL/GenBank/DDBJ whole genome shotgun (WGS) entry which is preliminary data.</text>
</comment>
<keyword evidence="5 11" id="KW-0031">Aminopeptidase</keyword>
<comment type="catalytic activity">
    <reaction evidence="1">
        <text>Release of an N-terminal aspartate or glutamate from a peptide, with a preference for aspartate.</text>
        <dbReference type="EC" id="3.4.11.21"/>
    </reaction>
</comment>
<protein>
    <recommendedName>
        <fullName evidence="4">aspartyl aminopeptidase</fullName>
        <ecNumber evidence="4">3.4.11.21</ecNumber>
    </recommendedName>
</protein>
<dbReference type="CDD" id="cd05658">
    <property type="entry name" value="M18_DAP"/>
    <property type="match status" value="1"/>
</dbReference>
<evidence type="ECO:0000256" key="5">
    <source>
        <dbReference type="ARBA" id="ARBA00022438"/>
    </source>
</evidence>
<evidence type="ECO:0000256" key="4">
    <source>
        <dbReference type="ARBA" id="ARBA00011965"/>
    </source>
</evidence>
<evidence type="ECO:0000313" key="12">
    <source>
        <dbReference type="EMBL" id="OMJ88337.1"/>
    </source>
</evidence>
<dbReference type="Gene3D" id="3.40.630.10">
    <property type="entry name" value="Zn peptidases"/>
    <property type="match status" value="1"/>
</dbReference>
<dbReference type="InterPro" id="IPR001948">
    <property type="entry name" value="Peptidase_M18"/>
</dbReference>
<keyword evidence="9 11" id="KW-0862">Zinc</keyword>
<evidence type="ECO:0000256" key="2">
    <source>
        <dbReference type="ARBA" id="ARBA00001947"/>
    </source>
</evidence>